<organism evidence="8 9">
    <name type="scientific">Methanobrevibacter millerae</name>
    <dbReference type="NCBI Taxonomy" id="230361"/>
    <lineage>
        <taxon>Archaea</taxon>
        <taxon>Methanobacteriati</taxon>
        <taxon>Methanobacteriota</taxon>
        <taxon>Methanomada group</taxon>
        <taxon>Methanobacteria</taxon>
        <taxon>Methanobacteriales</taxon>
        <taxon>Methanobacteriaceae</taxon>
        <taxon>Methanobrevibacter</taxon>
    </lineage>
</organism>
<feature type="transmembrane region" description="Helical" evidence="6">
    <location>
        <begin position="294"/>
        <end position="316"/>
    </location>
</feature>
<sequence>MKNENIIIYIMMLGTFGVLSTEMGVVGILPQIAEYFNVNITQAGLFVSLFALTIAICGIFMPLVFSKFDRKKSFILVLAIFTIFSTIGAFVTDFNIALICRIIPAIFHPIYCGLALTVAAEIVEPEKAQDAVSKVIMGVSAGMIVGVPITTFVATNFGYQYAMMWFSIVTLIALIATIIFFPSLPGKEQSYGGQVSVAKTGIFIISTLGVIFLNAGMYTSYSYISEFLNAITNIFGSELSIVLFIYGIASIAGNWIGAKLLNSNTNKTVLSFPIIFSILLLGVFTFGSMKIPTIILMALWGLLAGIGNDIAQYWMVSAAPQAPEFANGIFLSMGNVGVTIGTTIAGAVVLSMGVQYVMLAAIAVLILDLILLFIRTNRYTTEA</sequence>
<gene>
    <name evidence="8" type="ORF">sm9_1610</name>
</gene>
<evidence type="ECO:0000256" key="1">
    <source>
        <dbReference type="ARBA" id="ARBA00004651"/>
    </source>
</evidence>
<feature type="transmembrane region" description="Helical" evidence="6">
    <location>
        <begin position="202"/>
        <end position="224"/>
    </location>
</feature>
<dbReference type="KEGG" id="mmil:sm9_1610"/>
<comment type="subcellular location">
    <subcellularLocation>
        <location evidence="1">Cell membrane</location>
        <topology evidence="1">Multi-pass membrane protein</topology>
    </subcellularLocation>
</comment>
<evidence type="ECO:0000256" key="4">
    <source>
        <dbReference type="ARBA" id="ARBA00022989"/>
    </source>
</evidence>
<dbReference type="InterPro" id="IPR011701">
    <property type="entry name" value="MFS"/>
</dbReference>
<proteinExistence type="predicted"/>
<evidence type="ECO:0000259" key="7">
    <source>
        <dbReference type="PROSITE" id="PS50850"/>
    </source>
</evidence>
<keyword evidence="2" id="KW-1003">Cell membrane</keyword>
<dbReference type="RefSeq" id="WP_058739616.1">
    <property type="nucleotide sequence ID" value="NZ_CP011266.1"/>
</dbReference>
<evidence type="ECO:0000256" key="3">
    <source>
        <dbReference type="ARBA" id="ARBA00022692"/>
    </source>
</evidence>
<dbReference type="Gene3D" id="1.20.1250.20">
    <property type="entry name" value="MFS general substrate transporter like domains"/>
    <property type="match status" value="2"/>
</dbReference>
<dbReference type="Pfam" id="PF07690">
    <property type="entry name" value="MFS_1"/>
    <property type="match status" value="1"/>
</dbReference>
<keyword evidence="4 6" id="KW-1133">Transmembrane helix</keyword>
<keyword evidence="5 6" id="KW-0472">Membrane</keyword>
<dbReference type="AlphaFoldDB" id="A0A0U2V4S9"/>
<feature type="transmembrane region" description="Helical" evidence="6">
    <location>
        <begin position="102"/>
        <end position="123"/>
    </location>
</feature>
<accession>A0A0U2V4S9</accession>
<evidence type="ECO:0000313" key="9">
    <source>
        <dbReference type="Proteomes" id="UP000067738"/>
    </source>
</evidence>
<dbReference type="OrthoDB" id="78150at2157"/>
<feature type="domain" description="Major facilitator superfamily (MFS) profile" evidence="7">
    <location>
        <begin position="7"/>
        <end position="378"/>
    </location>
</feature>
<feature type="transmembrane region" description="Helical" evidence="6">
    <location>
        <begin position="7"/>
        <end position="33"/>
    </location>
</feature>
<evidence type="ECO:0000256" key="6">
    <source>
        <dbReference type="SAM" id="Phobius"/>
    </source>
</evidence>
<name>A0A0U2V4S9_9EURY</name>
<dbReference type="InterPro" id="IPR050189">
    <property type="entry name" value="MFS_Efflux_Transporters"/>
</dbReference>
<evidence type="ECO:0000256" key="2">
    <source>
        <dbReference type="ARBA" id="ARBA00022475"/>
    </source>
</evidence>
<feature type="transmembrane region" description="Helical" evidence="6">
    <location>
        <begin position="45"/>
        <end position="65"/>
    </location>
</feature>
<feature type="transmembrane region" description="Helical" evidence="6">
    <location>
        <begin position="74"/>
        <end position="96"/>
    </location>
</feature>
<evidence type="ECO:0000313" key="8">
    <source>
        <dbReference type="EMBL" id="ALT69378.1"/>
    </source>
</evidence>
<dbReference type="GO" id="GO:0022857">
    <property type="term" value="F:transmembrane transporter activity"/>
    <property type="evidence" value="ECO:0007669"/>
    <property type="project" value="InterPro"/>
</dbReference>
<keyword evidence="3 6" id="KW-0812">Transmembrane</keyword>
<evidence type="ECO:0000256" key="5">
    <source>
        <dbReference type="ARBA" id="ARBA00023136"/>
    </source>
</evidence>
<dbReference type="InterPro" id="IPR036259">
    <property type="entry name" value="MFS_trans_sf"/>
</dbReference>
<dbReference type="PANTHER" id="PTHR43124:SF3">
    <property type="entry name" value="CHLORAMPHENICOL EFFLUX PUMP RV0191"/>
    <property type="match status" value="1"/>
</dbReference>
<feature type="transmembrane region" description="Helical" evidence="6">
    <location>
        <begin position="356"/>
        <end position="374"/>
    </location>
</feature>
<dbReference type="PANTHER" id="PTHR43124">
    <property type="entry name" value="PURINE EFFLUX PUMP PBUE"/>
    <property type="match status" value="1"/>
</dbReference>
<feature type="transmembrane region" description="Helical" evidence="6">
    <location>
        <begin position="230"/>
        <end position="256"/>
    </location>
</feature>
<dbReference type="PROSITE" id="PS50850">
    <property type="entry name" value="MFS"/>
    <property type="match status" value="1"/>
</dbReference>
<dbReference type="PATRIC" id="fig|230361.4.peg.1668"/>
<dbReference type="GeneID" id="26736551"/>
<feature type="transmembrane region" description="Helical" evidence="6">
    <location>
        <begin position="268"/>
        <end position="288"/>
    </location>
</feature>
<dbReference type="SUPFAM" id="SSF103473">
    <property type="entry name" value="MFS general substrate transporter"/>
    <property type="match status" value="1"/>
</dbReference>
<reference evidence="8 9" key="1">
    <citation type="submission" date="2015-04" db="EMBL/GenBank/DDBJ databases">
        <title>The complete genome sequence of the rumen methanogen Methanobrevibacter millerae SM9.</title>
        <authorList>
            <person name="Leahy S.C."/>
            <person name="Kelly W.J."/>
            <person name="Pacheco D.M."/>
            <person name="Li D."/>
            <person name="Altermann E."/>
            <person name="Attwood G.T."/>
        </authorList>
    </citation>
    <scope>NUCLEOTIDE SEQUENCE [LARGE SCALE GENOMIC DNA]</scope>
    <source>
        <strain evidence="8 9">SM9</strain>
    </source>
</reference>
<dbReference type="Proteomes" id="UP000067738">
    <property type="component" value="Chromosome"/>
</dbReference>
<dbReference type="EMBL" id="CP011266">
    <property type="protein sequence ID" value="ALT69378.1"/>
    <property type="molecule type" value="Genomic_DNA"/>
</dbReference>
<feature type="transmembrane region" description="Helical" evidence="6">
    <location>
        <begin position="135"/>
        <end position="155"/>
    </location>
</feature>
<dbReference type="InterPro" id="IPR020846">
    <property type="entry name" value="MFS_dom"/>
</dbReference>
<feature type="transmembrane region" description="Helical" evidence="6">
    <location>
        <begin position="161"/>
        <end position="181"/>
    </location>
</feature>
<dbReference type="GO" id="GO:0005886">
    <property type="term" value="C:plasma membrane"/>
    <property type="evidence" value="ECO:0007669"/>
    <property type="project" value="UniProtKB-SubCell"/>
</dbReference>
<keyword evidence="9" id="KW-1185">Reference proteome</keyword>
<protein>
    <submittedName>
        <fullName evidence="8">MFS transporter</fullName>
    </submittedName>
</protein>
<dbReference type="CDD" id="cd17324">
    <property type="entry name" value="MFS_NepI_like"/>
    <property type="match status" value="1"/>
</dbReference>
<feature type="transmembrane region" description="Helical" evidence="6">
    <location>
        <begin position="328"/>
        <end position="350"/>
    </location>
</feature>